<keyword evidence="2" id="KW-0808">Transferase</keyword>
<dbReference type="Proteomes" id="UP001239445">
    <property type="component" value="Unassembled WGS sequence"/>
</dbReference>
<evidence type="ECO:0000313" key="2">
    <source>
        <dbReference type="EMBL" id="KAK1750911.1"/>
    </source>
</evidence>
<dbReference type="SUPFAM" id="SSF56112">
    <property type="entry name" value="Protein kinase-like (PK-like)"/>
    <property type="match status" value="1"/>
</dbReference>
<reference evidence="2" key="1">
    <citation type="submission" date="2023-06" db="EMBL/GenBank/DDBJ databases">
        <title>Genome-scale phylogeny and comparative genomics of the fungal order Sordariales.</title>
        <authorList>
            <consortium name="Lawrence Berkeley National Laboratory"/>
            <person name="Hensen N."/>
            <person name="Bonometti L."/>
            <person name="Westerberg I."/>
            <person name="Brannstrom I.O."/>
            <person name="Guillou S."/>
            <person name="Cros-Aarteil S."/>
            <person name="Calhoun S."/>
            <person name="Haridas S."/>
            <person name="Kuo A."/>
            <person name="Mondo S."/>
            <person name="Pangilinan J."/>
            <person name="Riley R."/>
            <person name="Labutti K."/>
            <person name="Andreopoulos B."/>
            <person name="Lipzen A."/>
            <person name="Chen C."/>
            <person name="Yanf M."/>
            <person name="Daum C."/>
            <person name="Ng V."/>
            <person name="Clum A."/>
            <person name="Steindorff A."/>
            <person name="Ohm R."/>
            <person name="Martin F."/>
            <person name="Silar P."/>
            <person name="Natvig D."/>
            <person name="Lalanne C."/>
            <person name="Gautier V."/>
            <person name="Ament-Velasquez S.L."/>
            <person name="Kruys A."/>
            <person name="Hutchinson M.I."/>
            <person name="Powell A.J."/>
            <person name="Barry K."/>
            <person name="Miller A.N."/>
            <person name="Grigoriev I.V."/>
            <person name="Debuchy R."/>
            <person name="Gladieux P."/>
            <person name="Thoren M.H."/>
            <person name="Johannesson H."/>
        </authorList>
    </citation>
    <scope>NUCLEOTIDE SEQUENCE</scope>
    <source>
        <strain evidence="2">PSN4</strain>
    </source>
</reference>
<dbReference type="PANTHER" id="PTHR21310">
    <property type="entry name" value="AMINOGLYCOSIDE PHOSPHOTRANSFERASE-RELATED-RELATED"/>
    <property type="match status" value="1"/>
</dbReference>
<feature type="domain" description="Aminoglycoside phosphotransferase" evidence="1">
    <location>
        <begin position="70"/>
        <end position="282"/>
    </location>
</feature>
<dbReference type="InterPro" id="IPR051678">
    <property type="entry name" value="AGP_Transferase"/>
</dbReference>
<dbReference type="EMBL" id="MU839844">
    <property type="protein sequence ID" value="KAK1750911.1"/>
    <property type="molecule type" value="Genomic_DNA"/>
</dbReference>
<evidence type="ECO:0000259" key="1">
    <source>
        <dbReference type="Pfam" id="PF01636"/>
    </source>
</evidence>
<dbReference type="InterPro" id="IPR002575">
    <property type="entry name" value="Aminoglycoside_PTrfase"/>
</dbReference>
<evidence type="ECO:0000313" key="3">
    <source>
        <dbReference type="Proteomes" id="UP001239445"/>
    </source>
</evidence>
<comment type="caution">
    <text evidence="2">The sequence shown here is derived from an EMBL/GenBank/DDBJ whole genome shotgun (WGS) entry which is preliminary data.</text>
</comment>
<accession>A0AAJ0F182</accession>
<dbReference type="PANTHER" id="PTHR21310:SF40">
    <property type="entry name" value="AMINOGLYCOSIDE PHOSPHOTRANSFERASE DOMAIN-CONTAINING PROTEIN-RELATED"/>
    <property type="match status" value="1"/>
</dbReference>
<dbReference type="Gene3D" id="3.30.200.20">
    <property type="entry name" value="Phosphorylase Kinase, domain 1"/>
    <property type="match status" value="1"/>
</dbReference>
<dbReference type="InterPro" id="IPR011009">
    <property type="entry name" value="Kinase-like_dom_sf"/>
</dbReference>
<dbReference type="Pfam" id="PF01636">
    <property type="entry name" value="APH"/>
    <property type="match status" value="1"/>
</dbReference>
<dbReference type="GO" id="GO:0016301">
    <property type="term" value="F:kinase activity"/>
    <property type="evidence" value="ECO:0007669"/>
    <property type="project" value="UniProtKB-KW"/>
</dbReference>
<keyword evidence="3" id="KW-1185">Reference proteome</keyword>
<keyword evidence="2" id="KW-0418">Kinase</keyword>
<dbReference type="AlphaFoldDB" id="A0AAJ0F182"/>
<name>A0AAJ0F182_9PEZI</name>
<dbReference type="Gene3D" id="3.90.1200.10">
    <property type="match status" value="1"/>
</dbReference>
<organism evidence="2 3">
    <name type="scientific">Echria macrotheca</name>
    <dbReference type="NCBI Taxonomy" id="438768"/>
    <lineage>
        <taxon>Eukaryota</taxon>
        <taxon>Fungi</taxon>
        <taxon>Dikarya</taxon>
        <taxon>Ascomycota</taxon>
        <taxon>Pezizomycotina</taxon>
        <taxon>Sordariomycetes</taxon>
        <taxon>Sordariomycetidae</taxon>
        <taxon>Sordariales</taxon>
        <taxon>Schizotheciaceae</taxon>
        <taxon>Echria</taxon>
    </lineage>
</organism>
<proteinExistence type="predicted"/>
<protein>
    <submittedName>
        <fullName evidence="2">Kinase-like domain-containing protein</fullName>
    </submittedName>
</protein>
<sequence length="382" mass="43255">MSRLNQDEKNALTAWVLDALSRTRYACSTLTPLSGGSANFVFRGELRTPIDPETKTVIVKHSTDFLLVNRDFNIDLSRCSAEATILRALNGADYQLPFIAPRLLHYDAETNTQVHEDFHDAVLLDPTVLHSSGVVLSWGSDSFAKQIGSRLGSALRAFHDWAAQPEQSPLRSEIWRNEPMRKLKHDTTYVNFIRMLENFPSLLDGCRKSLEQVQAMAADEFAKSPADMEGDPDWGLIHGDFWLGNALVNPDHSEHLVLIDWELAQFGHRAYDLGQMVSDLVEKQMLDGLSAEMAWTLEGFARGYGSISEDLAFRTAIHAGARYLYWYVRRPPGPELRADPDRLLRMMRFGRDMILKGWERDRGWFLQTDLAPLFGSFPGDPI</sequence>
<gene>
    <name evidence="2" type="ORF">QBC47DRAFT_88995</name>
</gene>